<keyword evidence="1" id="KW-0863">Zinc-finger</keyword>
<dbReference type="PANTHER" id="PTHR46547">
    <property type="entry name" value="ZINC FINGER PROTEIN GIS"/>
    <property type="match status" value="1"/>
</dbReference>
<dbReference type="Proteomes" id="UP001190926">
    <property type="component" value="Unassembled WGS sequence"/>
</dbReference>
<evidence type="ECO:0000313" key="4">
    <source>
        <dbReference type="Proteomes" id="UP001190926"/>
    </source>
</evidence>
<reference evidence="3 4" key="1">
    <citation type="journal article" date="2021" name="Nat. Commun.">
        <title>Incipient diploidization of the medicinal plant Perilla within 10,000 years.</title>
        <authorList>
            <person name="Zhang Y."/>
            <person name="Shen Q."/>
            <person name="Leng L."/>
            <person name="Zhang D."/>
            <person name="Chen S."/>
            <person name="Shi Y."/>
            <person name="Ning Z."/>
            <person name="Chen S."/>
        </authorList>
    </citation>
    <scope>NUCLEOTIDE SEQUENCE [LARGE SCALE GENOMIC DNA]</scope>
    <source>
        <strain evidence="4">cv. PC099</strain>
    </source>
</reference>
<keyword evidence="1" id="KW-0479">Metal-binding</keyword>
<dbReference type="EMBL" id="SDAM02029589">
    <property type="protein sequence ID" value="KAH6755733.1"/>
    <property type="molecule type" value="Genomic_DNA"/>
</dbReference>
<dbReference type="PROSITE" id="PS50157">
    <property type="entry name" value="ZINC_FINGER_C2H2_2"/>
    <property type="match status" value="1"/>
</dbReference>
<protein>
    <recommendedName>
        <fullName evidence="2">C2H2-type domain-containing protein</fullName>
    </recommendedName>
</protein>
<sequence length="208" mass="23411">MARTTNPSTERETRDLNISVQSFSQLPFIRASAPPPPSRGKHGAIRLFGKEFCEIKNDRTDSDAPEGGGRKFECHYCCRNFPTSQALGGHQNAHKRERQQAKRADHLTMQLHDHPHLINYNYNCNYNYNYSRLGLASAPPPPLPPLPMANYHSWTAATAQPINGTAFWHRPTPPFKASPSSITPISASHLRFGYESKLPEHVSLDLRL</sequence>
<dbReference type="GO" id="GO:0003700">
    <property type="term" value="F:DNA-binding transcription factor activity"/>
    <property type="evidence" value="ECO:0007669"/>
    <property type="project" value="InterPro"/>
</dbReference>
<dbReference type="InterPro" id="IPR044291">
    <property type="entry name" value="GIS/GIS2/ZFP8"/>
</dbReference>
<dbReference type="AlphaFoldDB" id="A0AAD4INC6"/>
<accession>A0AAD4INC6</accession>
<evidence type="ECO:0000313" key="3">
    <source>
        <dbReference type="EMBL" id="KAH6755733.1"/>
    </source>
</evidence>
<proteinExistence type="predicted"/>
<comment type="caution">
    <text evidence="3">The sequence shown here is derived from an EMBL/GenBank/DDBJ whole genome shotgun (WGS) entry which is preliminary data.</text>
</comment>
<dbReference type="InterPro" id="IPR036236">
    <property type="entry name" value="Znf_C2H2_sf"/>
</dbReference>
<name>A0AAD4INC6_PERFH</name>
<evidence type="ECO:0000256" key="1">
    <source>
        <dbReference type="PROSITE-ProRule" id="PRU00042"/>
    </source>
</evidence>
<dbReference type="PANTHER" id="PTHR46547:SF7">
    <property type="entry name" value="ZINC FINGER PROTEIN GIS"/>
    <property type="match status" value="1"/>
</dbReference>
<dbReference type="GO" id="GO:0010090">
    <property type="term" value="P:trichome morphogenesis"/>
    <property type="evidence" value="ECO:0007669"/>
    <property type="project" value="InterPro"/>
</dbReference>
<gene>
    <name evidence="3" type="ORF">C2S53_009995</name>
</gene>
<dbReference type="GO" id="GO:0008270">
    <property type="term" value="F:zinc ion binding"/>
    <property type="evidence" value="ECO:0007669"/>
    <property type="project" value="UniProtKB-KW"/>
</dbReference>
<organism evidence="3 4">
    <name type="scientific">Perilla frutescens var. hirtella</name>
    <name type="common">Perilla citriodora</name>
    <name type="synonym">Perilla setoyensis</name>
    <dbReference type="NCBI Taxonomy" id="608512"/>
    <lineage>
        <taxon>Eukaryota</taxon>
        <taxon>Viridiplantae</taxon>
        <taxon>Streptophyta</taxon>
        <taxon>Embryophyta</taxon>
        <taxon>Tracheophyta</taxon>
        <taxon>Spermatophyta</taxon>
        <taxon>Magnoliopsida</taxon>
        <taxon>eudicotyledons</taxon>
        <taxon>Gunneridae</taxon>
        <taxon>Pentapetalae</taxon>
        <taxon>asterids</taxon>
        <taxon>lamiids</taxon>
        <taxon>Lamiales</taxon>
        <taxon>Lamiaceae</taxon>
        <taxon>Nepetoideae</taxon>
        <taxon>Elsholtzieae</taxon>
        <taxon>Perilla</taxon>
    </lineage>
</organism>
<dbReference type="SUPFAM" id="SSF57667">
    <property type="entry name" value="beta-beta-alpha zinc fingers"/>
    <property type="match status" value="1"/>
</dbReference>
<dbReference type="PROSITE" id="PS00028">
    <property type="entry name" value="ZINC_FINGER_C2H2_1"/>
    <property type="match status" value="1"/>
</dbReference>
<feature type="domain" description="C2H2-type" evidence="2">
    <location>
        <begin position="72"/>
        <end position="99"/>
    </location>
</feature>
<dbReference type="InterPro" id="IPR013087">
    <property type="entry name" value="Znf_C2H2_type"/>
</dbReference>
<evidence type="ECO:0000259" key="2">
    <source>
        <dbReference type="PROSITE" id="PS50157"/>
    </source>
</evidence>
<dbReference type="GO" id="GO:0009739">
    <property type="term" value="P:response to gibberellin"/>
    <property type="evidence" value="ECO:0007669"/>
    <property type="project" value="InterPro"/>
</dbReference>
<keyword evidence="4" id="KW-1185">Reference proteome</keyword>
<keyword evidence="1" id="KW-0862">Zinc</keyword>